<dbReference type="Proteomes" id="UP000266188">
    <property type="component" value="Unassembled WGS sequence"/>
</dbReference>
<organism evidence="5 6">
    <name type="scientific">Aspergillus sclerotialis</name>
    <dbReference type="NCBI Taxonomy" id="2070753"/>
    <lineage>
        <taxon>Eukaryota</taxon>
        <taxon>Fungi</taxon>
        <taxon>Dikarya</taxon>
        <taxon>Ascomycota</taxon>
        <taxon>Pezizomycotina</taxon>
        <taxon>Eurotiomycetes</taxon>
        <taxon>Eurotiomycetidae</taxon>
        <taxon>Eurotiales</taxon>
        <taxon>Aspergillaceae</taxon>
        <taxon>Aspergillus</taxon>
        <taxon>Aspergillus subgen. Polypaecilum</taxon>
    </lineage>
</organism>
<evidence type="ECO:0000256" key="1">
    <source>
        <dbReference type="ARBA" id="ARBA00023015"/>
    </source>
</evidence>
<dbReference type="OrthoDB" id="5392779at2759"/>
<keyword evidence="2" id="KW-0804">Transcription</keyword>
<accession>A0A3A2ZSW0</accession>
<evidence type="ECO:0000313" key="5">
    <source>
        <dbReference type="EMBL" id="RJE20081.1"/>
    </source>
</evidence>
<dbReference type="PANTHER" id="PTHR47840">
    <property type="entry name" value="ZN(II)2CYS6 TRANSCRIPTION FACTOR (EUROFUNG)-RELATED"/>
    <property type="match status" value="1"/>
</dbReference>
<evidence type="ECO:0000256" key="4">
    <source>
        <dbReference type="SAM" id="MobiDB-lite"/>
    </source>
</evidence>
<evidence type="ECO:0000313" key="6">
    <source>
        <dbReference type="Proteomes" id="UP000266188"/>
    </source>
</evidence>
<name>A0A3A2ZSW0_9EURO</name>
<proteinExistence type="predicted"/>
<comment type="caution">
    <text evidence="5">The sequence shown here is derived from an EMBL/GenBank/DDBJ whole genome shotgun (WGS) entry which is preliminary data.</text>
</comment>
<feature type="region of interest" description="Disordered" evidence="4">
    <location>
        <begin position="64"/>
        <end position="84"/>
    </location>
</feature>
<gene>
    <name evidence="5" type="ORF">PHISCL_07576</name>
</gene>
<sequence>MRTTAFTLIPVPGPATTSEENPKRNTQLLGILTAKGKRRKVRYHFVSDGDQSCRECLARGTTCRSQDLPEPENTRQSDRMSVNDRLSRAESLLEKVLRRLGTVGGVEEAQISESTSSAAATPANENAPVLSLFDNGVLGFRRSDASTPNITLYSASTRHWQKLRQDLLDLLPPDSALRRLDEANSCWWLIRAQCFHEYEESLLSSAAAARSNHHPTAVAKILLWVAICLQQFPRWFNVESLGFCMLQPK</sequence>
<dbReference type="STRING" id="2070753.A0A3A2ZSW0"/>
<evidence type="ECO:0000256" key="3">
    <source>
        <dbReference type="ARBA" id="ARBA00023242"/>
    </source>
</evidence>
<evidence type="ECO:0000256" key="2">
    <source>
        <dbReference type="ARBA" id="ARBA00023163"/>
    </source>
</evidence>
<feature type="compositionally biased region" description="Basic and acidic residues" evidence="4">
    <location>
        <begin position="72"/>
        <end position="84"/>
    </location>
</feature>
<keyword evidence="6" id="KW-1185">Reference proteome</keyword>
<protein>
    <submittedName>
        <fullName evidence="5">Uncharacterized protein</fullName>
    </submittedName>
</protein>
<dbReference type="PANTHER" id="PTHR47840:SF1">
    <property type="entry name" value="ZN(II)2CYS6 TRANSCRIPTION FACTOR (EUROFUNG)"/>
    <property type="match status" value="1"/>
</dbReference>
<keyword evidence="3" id="KW-0539">Nucleus</keyword>
<keyword evidence="1" id="KW-0805">Transcription regulation</keyword>
<dbReference type="EMBL" id="MVGC01000340">
    <property type="protein sequence ID" value="RJE20081.1"/>
    <property type="molecule type" value="Genomic_DNA"/>
</dbReference>
<dbReference type="AlphaFoldDB" id="A0A3A2ZSW0"/>
<reference evidence="6" key="1">
    <citation type="submission" date="2017-02" db="EMBL/GenBank/DDBJ databases">
        <authorList>
            <person name="Tafer H."/>
            <person name="Lopandic K."/>
        </authorList>
    </citation>
    <scope>NUCLEOTIDE SEQUENCE [LARGE SCALE GENOMIC DNA]</scope>
    <source>
        <strain evidence="6">CBS 366.77</strain>
    </source>
</reference>